<sequence length="334" mass="36477">MGSDARKPCCMPMRSAVLATGAEGASAPAITRVDTPECVGRGQAGGTRLAIDEGLVLIHRQQFLMGSRDPDGFPDDGEGPPRLITLNPFHIAATTVTNAQFSDFVRDTRYMTDAERLGASFVFQGQLPSQAGAAACPRPRGLPWWRVVEGASWQRPEGPGSHIHERLDYPVVHISWFDAQAYCAWSGQRLPTEAEWECAARGGLHGKRYPWGDELLHEGRFRCNIWQGAFPDGPAAGWKPGPMPVRSFEPNGFGLYNMAGNVWEWCADAFTPDYHRVTGVDNPAVLTDTGRRSMRGGSFLCHVSYCNRYRVGARNGNTPDSAASNCGFRICGMG</sequence>
<dbReference type="InterPro" id="IPR005532">
    <property type="entry name" value="SUMF_dom"/>
</dbReference>
<keyword evidence="3" id="KW-1185">Reference proteome</keyword>
<comment type="caution">
    <text evidence="2">The sequence shown here is derived from an EMBL/GenBank/DDBJ whole genome shotgun (WGS) entry which is preliminary data.</text>
</comment>
<evidence type="ECO:0000259" key="1">
    <source>
        <dbReference type="Pfam" id="PF03781"/>
    </source>
</evidence>
<organism evidence="2 3">
    <name type="scientific">Pollutimonas subterranea</name>
    <dbReference type="NCBI Taxonomy" id="2045210"/>
    <lineage>
        <taxon>Bacteria</taxon>
        <taxon>Pseudomonadati</taxon>
        <taxon>Pseudomonadota</taxon>
        <taxon>Betaproteobacteria</taxon>
        <taxon>Burkholderiales</taxon>
        <taxon>Alcaligenaceae</taxon>
        <taxon>Pollutimonas</taxon>
    </lineage>
</organism>
<evidence type="ECO:0000313" key="2">
    <source>
        <dbReference type="EMBL" id="PLC50571.1"/>
    </source>
</evidence>
<dbReference type="SUPFAM" id="SSF56436">
    <property type="entry name" value="C-type lectin-like"/>
    <property type="match status" value="1"/>
</dbReference>
<reference evidence="2 3" key="1">
    <citation type="submission" date="2017-10" db="EMBL/GenBank/DDBJ databases">
        <title>Two draft genome sequences of Pusillimonas sp. strains isolated from a nitrate- and radionuclide-contaminated groundwater in Russia.</title>
        <authorList>
            <person name="Grouzdev D.S."/>
            <person name="Tourova T.P."/>
            <person name="Goeva M.A."/>
            <person name="Babich T.L."/>
            <person name="Sokolova D.S."/>
            <person name="Abdullin R."/>
            <person name="Poltaraus A.B."/>
            <person name="Toshchakov S.V."/>
            <person name="Nazina T.N."/>
        </authorList>
    </citation>
    <scope>NUCLEOTIDE SEQUENCE [LARGE SCALE GENOMIC DNA]</scope>
    <source>
        <strain evidence="2 3">JR1/69-3-13</strain>
    </source>
</reference>
<accession>A0A2N4U6C7</accession>
<dbReference type="EMBL" id="PDNW01000004">
    <property type="protein sequence ID" value="PLC50571.1"/>
    <property type="molecule type" value="Genomic_DNA"/>
</dbReference>
<name>A0A2N4U6C7_9BURK</name>
<evidence type="ECO:0000313" key="3">
    <source>
        <dbReference type="Proteomes" id="UP000234190"/>
    </source>
</evidence>
<dbReference type="Proteomes" id="UP000234190">
    <property type="component" value="Unassembled WGS sequence"/>
</dbReference>
<dbReference type="OrthoDB" id="9768004at2"/>
<feature type="domain" description="Sulfatase-modifying factor enzyme-like" evidence="1">
    <location>
        <begin position="55"/>
        <end position="330"/>
    </location>
</feature>
<dbReference type="Pfam" id="PF03781">
    <property type="entry name" value="FGE-sulfatase"/>
    <property type="match status" value="1"/>
</dbReference>
<dbReference type="InterPro" id="IPR051043">
    <property type="entry name" value="Sulfatase_Mod_Factor_Kinase"/>
</dbReference>
<dbReference type="InterPro" id="IPR042095">
    <property type="entry name" value="SUMF_sf"/>
</dbReference>
<proteinExistence type="predicted"/>
<gene>
    <name evidence="2" type="ORF">CR159_06030</name>
</gene>
<dbReference type="PANTHER" id="PTHR23150:SF19">
    <property type="entry name" value="FORMYLGLYCINE-GENERATING ENZYME"/>
    <property type="match status" value="1"/>
</dbReference>
<dbReference type="PANTHER" id="PTHR23150">
    <property type="entry name" value="SULFATASE MODIFYING FACTOR 1, 2"/>
    <property type="match status" value="1"/>
</dbReference>
<dbReference type="AlphaFoldDB" id="A0A2N4U6C7"/>
<dbReference type="GO" id="GO:0120147">
    <property type="term" value="F:formylglycine-generating oxidase activity"/>
    <property type="evidence" value="ECO:0007669"/>
    <property type="project" value="TreeGrafter"/>
</dbReference>
<dbReference type="Gene3D" id="3.90.1580.10">
    <property type="entry name" value="paralog of FGE (formylglycine-generating enzyme)"/>
    <property type="match status" value="1"/>
</dbReference>
<protein>
    <submittedName>
        <fullName evidence="2">Serine/threonine protein phosphatase</fullName>
    </submittedName>
</protein>
<dbReference type="InterPro" id="IPR016187">
    <property type="entry name" value="CTDL_fold"/>
</dbReference>